<dbReference type="Gene3D" id="3.40.50.720">
    <property type="entry name" value="NAD(P)-binding Rossmann-like Domain"/>
    <property type="match status" value="2"/>
</dbReference>
<dbReference type="SMART" id="SM00228">
    <property type="entry name" value="PDZ"/>
    <property type="match status" value="1"/>
</dbReference>
<dbReference type="InterPro" id="IPR036034">
    <property type="entry name" value="PDZ_sf"/>
</dbReference>
<dbReference type="GO" id="GO:0005634">
    <property type="term" value="C:nucleus"/>
    <property type="evidence" value="ECO:0007669"/>
    <property type="project" value="TreeGrafter"/>
</dbReference>
<dbReference type="GO" id="GO:0007098">
    <property type="term" value="P:centrosome cycle"/>
    <property type="evidence" value="ECO:0007669"/>
    <property type="project" value="TreeGrafter"/>
</dbReference>
<sequence length="553" mass="61002">MEKPCILATTLGAPGGIYKCFAPCIEKHFTIIPYEWFVQRKADLADKIQALFVWGGVIKVDQNLLKSLPNLKAVVNGGVGVDHLDIPLINSFGVKVSNTPHVVDNATADIGMSLMLASARKIVEGHNFSKFRESDDFPESSLGTDVSGATLGIIGMGRIGYKIAKRAQGFEMKILYHNRNRRPESDERAVGATYCASMKELLQRSDFVMVVVNLSPQTHKLIGPKEFAMMKPNSTFINVSREEADQNLAGADDTTKRKKPVNQRKTPFQISMPQNFRPVSSIIDVDILPECHRRVRLYRQGSDRPLGFYIRDGTTVRVTPYGLEKVPGIFISRIVPGGLAACTGLLAINDQVLEVNGIDVLGKSLDQVTDMMIANSHNLIITVKPANQRNNIRRKSCISSSSGQYFDSTHTVSYPGLPMIMKAYGLGNGSESKEDADVVKHLFQHLGFSAASHFSQPHVNTSYRPQVSARRPNSLISAASYHSQPCLAHTAYTEHSVPLHRKRTSQQHLSCNPAIRQGSSSTHDILNTWHVDLSRHLLLPQGAMEEDGIVVIL</sequence>
<dbReference type="InterPro" id="IPR001478">
    <property type="entry name" value="PDZ"/>
</dbReference>
<dbReference type="Pfam" id="PF00389">
    <property type="entry name" value="2-Hacid_dh"/>
    <property type="match status" value="1"/>
</dbReference>
<dbReference type="InterPro" id="IPR029752">
    <property type="entry name" value="D-isomer_DH_CS1"/>
</dbReference>
<dbReference type="InterPro" id="IPR036291">
    <property type="entry name" value="NAD(P)-bd_dom_sf"/>
</dbReference>
<dbReference type="PANTHER" id="PTHR14102">
    <property type="entry name" value="PAR-6-RELATED"/>
    <property type="match status" value="1"/>
</dbReference>
<dbReference type="GO" id="GO:0060341">
    <property type="term" value="P:regulation of cellular localization"/>
    <property type="evidence" value="ECO:0007669"/>
    <property type="project" value="TreeGrafter"/>
</dbReference>
<reference evidence="2" key="1">
    <citation type="submission" date="2025-08" db="UniProtKB">
        <authorList>
            <consortium name="Ensembl"/>
        </authorList>
    </citation>
    <scope>IDENTIFICATION</scope>
</reference>
<dbReference type="CDD" id="cd06718">
    <property type="entry name" value="PDZ_Par6-like"/>
    <property type="match status" value="1"/>
</dbReference>
<gene>
    <name evidence="2" type="primary">LOC109078126</name>
</gene>
<dbReference type="PROSITE" id="PS00065">
    <property type="entry name" value="D_2_HYDROXYACID_DH_1"/>
    <property type="match status" value="1"/>
</dbReference>
<dbReference type="InterPro" id="IPR051741">
    <property type="entry name" value="PAR6_homolog"/>
</dbReference>
<dbReference type="SUPFAM" id="SSF51735">
    <property type="entry name" value="NAD(P)-binding Rossmann-fold domains"/>
    <property type="match status" value="1"/>
</dbReference>
<proteinExistence type="predicted"/>
<protein>
    <submittedName>
        <fullName evidence="2">Par-6 family cell polarity regulator gamma a</fullName>
    </submittedName>
</protein>
<dbReference type="Gene3D" id="2.30.42.10">
    <property type="match status" value="1"/>
</dbReference>
<dbReference type="GO" id="GO:0016324">
    <property type="term" value="C:apical plasma membrane"/>
    <property type="evidence" value="ECO:0007669"/>
    <property type="project" value="TreeGrafter"/>
</dbReference>
<evidence type="ECO:0000259" key="1">
    <source>
        <dbReference type="PROSITE" id="PS50106"/>
    </source>
</evidence>
<dbReference type="SUPFAM" id="SSF50156">
    <property type="entry name" value="PDZ domain-like"/>
    <property type="match status" value="1"/>
</dbReference>
<dbReference type="Ensembl" id="ENSCCRT00015014026.1">
    <property type="protein sequence ID" value="ENSCCRP00015013543.1"/>
    <property type="gene ID" value="ENSCCRG00015006139.1"/>
</dbReference>
<feature type="domain" description="PDZ" evidence="1">
    <location>
        <begin position="294"/>
        <end position="387"/>
    </location>
</feature>
<accession>A0A8C1SVP0</accession>
<dbReference type="InterPro" id="IPR006139">
    <property type="entry name" value="D-isomer_2_OHA_DH_cat_dom"/>
</dbReference>
<dbReference type="GO" id="GO:0051287">
    <property type="term" value="F:NAD binding"/>
    <property type="evidence" value="ECO:0007669"/>
    <property type="project" value="InterPro"/>
</dbReference>
<dbReference type="Proteomes" id="UP000694700">
    <property type="component" value="Unplaced"/>
</dbReference>
<dbReference type="AlphaFoldDB" id="A0A8C1SVP0"/>
<name>A0A8C1SVP0_CYPCA</name>
<dbReference type="SUPFAM" id="SSF52283">
    <property type="entry name" value="Formate/glycerate dehydrogenase catalytic domain-like"/>
    <property type="match status" value="1"/>
</dbReference>
<dbReference type="PANTHER" id="PTHR14102:SF3">
    <property type="entry name" value="PARTITIONING DEFECTIVE 6 HOMOLOG GAMMA"/>
    <property type="match status" value="1"/>
</dbReference>
<dbReference type="GO" id="GO:0007163">
    <property type="term" value="P:establishment or maintenance of cell polarity"/>
    <property type="evidence" value="ECO:0007669"/>
    <property type="project" value="TreeGrafter"/>
</dbReference>
<evidence type="ECO:0000313" key="3">
    <source>
        <dbReference type="Proteomes" id="UP000694700"/>
    </source>
</evidence>
<dbReference type="FunFam" id="2.30.42.10:FF:000030">
    <property type="entry name" value="Partitioning defective 6 homolog beta"/>
    <property type="match status" value="1"/>
</dbReference>
<dbReference type="GO" id="GO:0016616">
    <property type="term" value="F:oxidoreductase activity, acting on the CH-OH group of donors, NAD or NADP as acceptor"/>
    <property type="evidence" value="ECO:0007669"/>
    <property type="project" value="InterPro"/>
</dbReference>
<dbReference type="GO" id="GO:0005938">
    <property type="term" value="C:cell cortex"/>
    <property type="evidence" value="ECO:0007669"/>
    <property type="project" value="TreeGrafter"/>
</dbReference>
<dbReference type="PROSITE" id="PS50106">
    <property type="entry name" value="PDZ"/>
    <property type="match status" value="1"/>
</dbReference>
<evidence type="ECO:0000313" key="2">
    <source>
        <dbReference type="Ensembl" id="ENSCCRP00015013543.1"/>
    </source>
</evidence>
<organism evidence="2 3">
    <name type="scientific">Cyprinus carpio</name>
    <name type="common">Common carp</name>
    <dbReference type="NCBI Taxonomy" id="7962"/>
    <lineage>
        <taxon>Eukaryota</taxon>
        <taxon>Metazoa</taxon>
        <taxon>Chordata</taxon>
        <taxon>Craniata</taxon>
        <taxon>Vertebrata</taxon>
        <taxon>Euteleostomi</taxon>
        <taxon>Actinopterygii</taxon>
        <taxon>Neopterygii</taxon>
        <taxon>Teleostei</taxon>
        <taxon>Ostariophysi</taxon>
        <taxon>Cypriniformes</taxon>
        <taxon>Cyprinidae</taxon>
        <taxon>Cyprininae</taxon>
        <taxon>Cyprinus</taxon>
    </lineage>
</organism>
<dbReference type="InterPro" id="IPR006140">
    <property type="entry name" value="D-isomer_DH_NAD-bd"/>
</dbReference>
<dbReference type="Pfam" id="PF02826">
    <property type="entry name" value="2-Hacid_dh_C"/>
    <property type="match status" value="1"/>
</dbReference>